<reference evidence="1 2" key="1">
    <citation type="submission" date="2019-12" db="EMBL/GenBank/DDBJ databases">
        <authorList>
            <person name="Alioto T."/>
            <person name="Alioto T."/>
            <person name="Gomez Garrido J."/>
        </authorList>
    </citation>
    <scope>NUCLEOTIDE SEQUENCE [LARGE SCALE GENOMIC DNA]</scope>
</reference>
<proteinExistence type="predicted"/>
<dbReference type="Proteomes" id="UP000594638">
    <property type="component" value="Unassembled WGS sequence"/>
</dbReference>
<comment type="caution">
    <text evidence="1">The sequence shown here is derived from an EMBL/GenBank/DDBJ whole genome shotgun (WGS) entry which is preliminary data.</text>
</comment>
<dbReference type="Gramene" id="OE9A035472T1">
    <property type="protein sequence ID" value="OE9A035472C1"/>
    <property type="gene ID" value="OE9A035472"/>
</dbReference>
<evidence type="ECO:0000313" key="1">
    <source>
        <dbReference type="EMBL" id="CAA3032791.1"/>
    </source>
</evidence>
<dbReference type="EMBL" id="CACTIH010009693">
    <property type="protein sequence ID" value="CAA3032791.1"/>
    <property type="molecule type" value="Genomic_DNA"/>
</dbReference>
<dbReference type="AlphaFoldDB" id="A0A8S0VLF3"/>
<protein>
    <submittedName>
        <fullName evidence="1">Uncharacterized protein</fullName>
    </submittedName>
</protein>
<keyword evidence="2" id="KW-1185">Reference proteome</keyword>
<accession>A0A8S0VLF3</accession>
<evidence type="ECO:0000313" key="2">
    <source>
        <dbReference type="Proteomes" id="UP000594638"/>
    </source>
</evidence>
<dbReference type="OrthoDB" id="1724138at2759"/>
<sequence length="161" mass="18024">MPRRSFGYIVQGSVPSFESVDDFLQKVATIRGRLKGVVLWISMLLLGSNEGEPSEPKIVAGLGKEFNTDEVSGDFNPVEVPSNGSLNFDVKMLEVCDLSTLSVGEKKMEKRKINHLQWNMTCKMITILRLIYVKESAMDVGFEDNVADNTNQNKFLSSLWS</sequence>
<name>A0A8S0VLF3_OLEEU</name>
<organism evidence="1 2">
    <name type="scientific">Olea europaea subsp. europaea</name>
    <dbReference type="NCBI Taxonomy" id="158383"/>
    <lineage>
        <taxon>Eukaryota</taxon>
        <taxon>Viridiplantae</taxon>
        <taxon>Streptophyta</taxon>
        <taxon>Embryophyta</taxon>
        <taxon>Tracheophyta</taxon>
        <taxon>Spermatophyta</taxon>
        <taxon>Magnoliopsida</taxon>
        <taxon>eudicotyledons</taxon>
        <taxon>Gunneridae</taxon>
        <taxon>Pentapetalae</taxon>
        <taxon>asterids</taxon>
        <taxon>lamiids</taxon>
        <taxon>Lamiales</taxon>
        <taxon>Oleaceae</taxon>
        <taxon>Oleeae</taxon>
        <taxon>Olea</taxon>
    </lineage>
</organism>
<gene>
    <name evidence="1" type="ORF">OLEA9_A035472</name>
</gene>